<dbReference type="PANTHER" id="PTHR40074:SF2">
    <property type="entry name" value="O-ACETYLTRANSFERASE WECH"/>
    <property type="match status" value="1"/>
</dbReference>
<dbReference type="GO" id="GO:0016413">
    <property type="term" value="F:O-acetyltransferase activity"/>
    <property type="evidence" value="ECO:0007669"/>
    <property type="project" value="TreeGrafter"/>
</dbReference>
<evidence type="ECO:0000256" key="7">
    <source>
        <dbReference type="SAM" id="Phobius"/>
    </source>
</evidence>
<feature type="transmembrane region" description="Helical" evidence="7">
    <location>
        <begin position="186"/>
        <end position="207"/>
    </location>
</feature>
<dbReference type="GO" id="GO:0009246">
    <property type="term" value="P:enterobacterial common antigen biosynthetic process"/>
    <property type="evidence" value="ECO:0007669"/>
    <property type="project" value="TreeGrafter"/>
</dbReference>
<evidence type="ECO:0000313" key="9">
    <source>
        <dbReference type="EMBL" id="RTE10044.1"/>
    </source>
</evidence>
<dbReference type="Proteomes" id="UP000276128">
    <property type="component" value="Unassembled WGS sequence"/>
</dbReference>
<proteinExistence type="inferred from homology"/>
<name>A0A3S0AQG9_9BACL</name>
<feature type="transmembrane region" description="Helical" evidence="7">
    <location>
        <begin position="317"/>
        <end position="338"/>
    </location>
</feature>
<evidence type="ECO:0000256" key="3">
    <source>
        <dbReference type="ARBA" id="ARBA00022475"/>
    </source>
</evidence>
<keyword evidence="3" id="KW-1003">Cell membrane</keyword>
<keyword evidence="9" id="KW-0808">Transferase</keyword>
<feature type="transmembrane region" description="Helical" evidence="7">
    <location>
        <begin position="161"/>
        <end position="180"/>
    </location>
</feature>
<gene>
    <name evidence="9" type="ORF">EJQ19_09195</name>
</gene>
<dbReference type="EMBL" id="RXHU01000023">
    <property type="protein sequence ID" value="RTE10044.1"/>
    <property type="molecule type" value="Genomic_DNA"/>
</dbReference>
<dbReference type="Pfam" id="PF01757">
    <property type="entry name" value="Acyl_transf_3"/>
    <property type="match status" value="1"/>
</dbReference>
<evidence type="ECO:0000256" key="4">
    <source>
        <dbReference type="ARBA" id="ARBA00022692"/>
    </source>
</evidence>
<keyword evidence="5 7" id="KW-1133">Transmembrane helix</keyword>
<comment type="similarity">
    <text evidence="2">Belongs to the acyltransferase 3 family.</text>
</comment>
<comment type="subcellular location">
    <subcellularLocation>
        <location evidence="1">Cell membrane</location>
        <topology evidence="1">Multi-pass membrane protein</topology>
    </subcellularLocation>
</comment>
<feature type="transmembrane region" description="Helical" evidence="7">
    <location>
        <begin position="45"/>
        <end position="69"/>
    </location>
</feature>
<feature type="transmembrane region" description="Helical" evidence="7">
    <location>
        <begin position="255"/>
        <end position="274"/>
    </location>
</feature>
<comment type="caution">
    <text evidence="9">The sequence shown here is derived from an EMBL/GenBank/DDBJ whole genome shotgun (WGS) entry which is preliminary data.</text>
</comment>
<dbReference type="GO" id="GO:0005886">
    <property type="term" value="C:plasma membrane"/>
    <property type="evidence" value="ECO:0007669"/>
    <property type="project" value="UniProtKB-SubCell"/>
</dbReference>
<evidence type="ECO:0000256" key="5">
    <source>
        <dbReference type="ARBA" id="ARBA00022989"/>
    </source>
</evidence>
<dbReference type="InterPro" id="IPR002656">
    <property type="entry name" value="Acyl_transf_3_dom"/>
</dbReference>
<reference evidence="9 10" key="1">
    <citation type="submission" date="2018-12" db="EMBL/GenBank/DDBJ databases">
        <title>Bacillus ochoae sp. nov., Paenibacillus whitsoniae sp. nov., Paenibacillus spiritus sp. nov. Isolated from the Mars Exploration Rover during spacecraft assembly.</title>
        <authorList>
            <person name="Seuylemezian A."/>
            <person name="Vaishampayan P."/>
        </authorList>
    </citation>
    <scope>NUCLEOTIDE SEQUENCE [LARGE SCALE GENOMIC DNA]</scope>
    <source>
        <strain evidence="9 10">MER 54</strain>
    </source>
</reference>
<evidence type="ECO:0000256" key="6">
    <source>
        <dbReference type="ARBA" id="ARBA00023136"/>
    </source>
</evidence>
<feature type="transmembrane region" description="Helical" evidence="7">
    <location>
        <begin position="128"/>
        <end position="149"/>
    </location>
</feature>
<feature type="transmembrane region" description="Helical" evidence="7">
    <location>
        <begin position="219"/>
        <end position="239"/>
    </location>
</feature>
<feature type="domain" description="Acyltransferase 3" evidence="8">
    <location>
        <begin position="9"/>
        <end position="339"/>
    </location>
</feature>
<keyword evidence="10" id="KW-1185">Reference proteome</keyword>
<organism evidence="9 10">
    <name type="scientific">Paenibacillus whitsoniae</name>
    <dbReference type="NCBI Taxonomy" id="2496558"/>
    <lineage>
        <taxon>Bacteria</taxon>
        <taxon>Bacillati</taxon>
        <taxon>Bacillota</taxon>
        <taxon>Bacilli</taxon>
        <taxon>Bacillales</taxon>
        <taxon>Paenibacillaceae</taxon>
        <taxon>Paenibacillus</taxon>
    </lineage>
</organism>
<dbReference type="OrthoDB" id="569695at2"/>
<sequence>MAAKPKLTEIDYLRALAIVAVLVIHGTAAATLLPTGSVPQAVFFMINKASLFTVPLFIWISGLVLFYTYGDRWKPGMAREFWWKRLRKIAVPYVLWSLFYYLWNQWLYHGTVRFDPWYFVKLLLSGNASYHLYYMVIILQFYLVFPLLISLVKAYPWVQKALIPLGLGIQAAAYGCHHWVHPLPEYDSLLLGYSAYFCFGAYAGLRYGAVAAWAKRRHVWVRAAAVLAGVLFAGGLLLQQLGRVALSSAWYELDLVLYAMAVPMACLPAARALAACTGFVAKGGAALGAASFGVYLAHPAILTLWDRLAPEPDAQRWLYSAHTAAAILVGLAGAYALARGYASAMRKAARR</sequence>
<dbReference type="RefSeq" id="WP_126140915.1">
    <property type="nucleotide sequence ID" value="NZ_RXHU01000023.1"/>
</dbReference>
<evidence type="ECO:0000256" key="1">
    <source>
        <dbReference type="ARBA" id="ARBA00004651"/>
    </source>
</evidence>
<feature type="transmembrane region" description="Helical" evidence="7">
    <location>
        <begin position="90"/>
        <end position="108"/>
    </location>
</feature>
<evidence type="ECO:0000313" key="10">
    <source>
        <dbReference type="Proteomes" id="UP000276128"/>
    </source>
</evidence>
<dbReference type="PANTHER" id="PTHR40074">
    <property type="entry name" value="O-ACETYLTRANSFERASE WECH"/>
    <property type="match status" value="1"/>
</dbReference>
<feature type="transmembrane region" description="Helical" evidence="7">
    <location>
        <begin position="12"/>
        <end position="33"/>
    </location>
</feature>
<accession>A0A3S0AQG9</accession>
<keyword evidence="6 7" id="KW-0472">Membrane</keyword>
<evidence type="ECO:0000256" key="2">
    <source>
        <dbReference type="ARBA" id="ARBA00007400"/>
    </source>
</evidence>
<dbReference type="AlphaFoldDB" id="A0A3S0AQG9"/>
<evidence type="ECO:0000259" key="8">
    <source>
        <dbReference type="Pfam" id="PF01757"/>
    </source>
</evidence>
<keyword evidence="9" id="KW-0012">Acyltransferase</keyword>
<feature type="transmembrane region" description="Helical" evidence="7">
    <location>
        <begin position="286"/>
        <end position="305"/>
    </location>
</feature>
<protein>
    <submittedName>
        <fullName evidence="9">Acyltransferase</fullName>
    </submittedName>
</protein>
<keyword evidence="4 7" id="KW-0812">Transmembrane</keyword>